<protein>
    <submittedName>
        <fullName evidence="2">Uncharacterized protein</fullName>
    </submittedName>
</protein>
<feature type="transmembrane region" description="Helical" evidence="1">
    <location>
        <begin position="57"/>
        <end position="77"/>
    </location>
</feature>
<gene>
    <name evidence="2" type="ORF">FZC79_13570</name>
</gene>
<dbReference type="AlphaFoldDB" id="A0A5D4KBE6"/>
<evidence type="ECO:0000256" key="1">
    <source>
        <dbReference type="SAM" id="Phobius"/>
    </source>
</evidence>
<keyword evidence="1" id="KW-0812">Transmembrane</keyword>
<name>A0A5D4KBE6_9BACI</name>
<feature type="transmembrane region" description="Helical" evidence="1">
    <location>
        <begin position="31"/>
        <end position="50"/>
    </location>
</feature>
<comment type="caution">
    <text evidence="2">The sequence shown here is derived from an EMBL/GenBank/DDBJ whole genome shotgun (WGS) entry which is preliminary data.</text>
</comment>
<dbReference type="Proteomes" id="UP000323317">
    <property type="component" value="Unassembled WGS sequence"/>
</dbReference>
<reference evidence="2 3" key="1">
    <citation type="submission" date="2019-08" db="EMBL/GenBank/DDBJ databases">
        <title>Bacillus genomes from the desert of Cuatro Cienegas, Coahuila.</title>
        <authorList>
            <person name="Olmedo-Alvarez G."/>
        </authorList>
    </citation>
    <scope>NUCLEOTIDE SEQUENCE [LARGE SCALE GENOMIC DNA]</scope>
    <source>
        <strain evidence="2 3">CH40_1T</strain>
    </source>
</reference>
<dbReference type="RefSeq" id="WP_148947331.1">
    <property type="nucleotide sequence ID" value="NZ_VTEH01000011.1"/>
</dbReference>
<keyword evidence="1" id="KW-0472">Membrane</keyword>
<sequence>MNILKRVNDILFIIVIGLFLSYFLMENKIPIYLVLGLLSITYLLTAVEFIKGRQDKGGYKYIVGAIAMLFAAAAFYIR</sequence>
<organism evidence="2 3">
    <name type="scientific">Rossellomorea vietnamensis</name>
    <dbReference type="NCBI Taxonomy" id="218284"/>
    <lineage>
        <taxon>Bacteria</taxon>
        <taxon>Bacillati</taxon>
        <taxon>Bacillota</taxon>
        <taxon>Bacilli</taxon>
        <taxon>Bacillales</taxon>
        <taxon>Bacillaceae</taxon>
        <taxon>Rossellomorea</taxon>
    </lineage>
</organism>
<keyword evidence="1" id="KW-1133">Transmembrane helix</keyword>
<feature type="transmembrane region" description="Helical" evidence="1">
    <location>
        <begin position="7"/>
        <end position="25"/>
    </location>
</feature>
<accession>A0A5D4KBE6</accession>
<evidence type="ECO:0000313" key="2">
    <source>
        <dbReference type="EMBL" id="TYR74502.1"/>
    </source>
</evidence>
<dbReference type="EMBL" id="VTEH01000011">
    <property type="protein sequence ID" value="TYR74502.1"/>
    <property type="molecule type" value="Genomic_DNA"/>
</dbReference>
<proteinExistence type="predicted"/>
<evidence type="ECO:0000313" key="3">
    <source>
        <dbReference type="Proteomes" id="UP000323317"/>
    </source>
</evidence>